<dbReference type="Proteomes" id="UP000315471">
    <property type="component" value="Unassembled WGS sequence"/>
</dbReference>
<dbReference type="AlphaFoldDB" id="A0A5C6E7K7"/>
<organism evidence="1 2">
    <name type="scientific">Novipirellula aureliae</name>
    <dbReference type="NCBI Taxonomy" id="2527966"/>
    <lineage>
        <taxon>Bacteria</taxon>
        <taxon>Pseudomonadati</taxon>
        <taxon>Planctomycetota</taxon>
        <taxon>Planctomycetia</taxon>
        <taxon>Pirellulales</taxon>
        <taxon>Pirellulaceae</taxon>
        <taxon>Novipirellula</taxon>
    </lineage>
</organism>
<protein>
    <submittedName>
        <fullName evidence="1">Uncharacterized protein</fullName>
    </submittedName>
</protein>
<evidence type="ECO:0000313" key="2">
    <source>
        <dbReference type="Proteomes" id="UP000315471"/>
    </source>
</evidence>
<sequence>MDFYCWQSPHCFLSALRLDSFQNLGEADSSLRFQFDRIKTMMDAFNGSPGPLGMNRLRLRSLPDSVATAERAMRMAVVGESGGTRPDRHAV</sequence>
<keyword evidence="2" id="KW-1185">Reference proteome</keyword>
<evidence type="ECO:0000313" key="1">
    <source>
        <dbReference type="EMBL" id="TWU43456.1"/>
    </source>
</evidence>
<accession>A0A5C6E7K7</accession>
<proteinExistence type="predicted"/>
<reference evidence="1 2" key="1">
    <citation type="submission" date="2019-02" db="EMBL/GenBank/DDBJ databases">
        <title>Deep-cultivation of Planctomycetes and their phenomic and genomic characterization uncovers novel biology.</title>
        <authorList>
            <person name="Wiegand S."/>
            <person name="Jogler M."/>
            <person name="Boedeker C."/>
            <person name="Pinto D."/>
            <person name="Vollmers J."/>
            <person name="Rivas-Marin E."/>
            <person name="Kohn T."/>
            <person name="Peeters S.H."/>
            <person name="Heuer A."/>
            <person name="Rast P."/>
            <person name="Oberbeckmann S."/>
            <person name="Bunk B."/>
            <person name="Jeske O."/>
            <person name="Meyerdierks A."/>
            <person name="Storesund J.E."/>
            <person name="Kallscheuer N."/>
            <person name="Luecker S."/>
            <person name="Lage O.M."/>
            <person name="Pohl T."/>
            <person name="Merkel B.J."/>
            <person name="Hornburger P."/>
            <person name="Mueller R.-W."/>
            <person name="Bruemmer F."/>
            <person name="Labrenz M."/>
            <person name="Spormann A.M."/>
            <person name="Op Den Camp H."/>
            <person name="Overmann J."/>
            <person name="Amann R."/>
            <person name="Jetten M.S.M."/>
            <person name="Mascher T."/>
            <person name="Medema M.H."/>
            <person name="Devos D.P."/>
            <person name="Kaster A.-K."/>
            <person name="Ovreas L."/>
            <person name="Rohde M."/>
            <person name="Galperin M.Y."/>
            <person name="Jogler C."/>
        </authorList>
    </citation>
    <scope>NUCLEOTIDE SEQUENCE [LARGE SCALE GENOMIC DNA]</scope>
    <source>
        <strain evidence="1 2">Q31b</strain>
    </source>
</reference>
<gene>
    <name evidence="1" type="ORF">Q31b_24970</name>
</gene>
<name>A0A5C6E7K7_9BACT</name>
<comment type="caution">
    <text evidence="1">The sequence shown here is derived from an EMBL/GenBank/DDBJ whole genome shotgun (WGS) entry which is preliminary data.</text>
</comment>
<dbReference type="EMBL" id="SJPY01000003">
    <property type="protein sequence ID" value="TWU43456.1"/>
    <property type="molecule type" value="Genomic_DNA"/>
</dbReference>